<dbReference type="GO" id="GO:0004252">
    <property type="term" value="F:serine-type endopeptidase activity"/>
    <property type="evidence" value="ECO:0007669"/>
    <property type="project" value="UniProtKB-UniRule"/>
</dbReference>
<feature type="domain" description="Peptidase S8/S53" evidence="13">
    <location>
        <begin position="155"/>
        <end position="449"/>
    </location>
</feature>
<keyword evidence="16" id="KW-1185">Reference proteome</keyword>
<evidence type="ECO:0000313" key="15">
    <source>
        <dbReference type="EMBL" id="MBH9552521.1"/>
    </source>
</evidence>
<dbReference type="PROSITE" id="PS00138">
    <property type="entry name" value="SUBTILASE_SER"/>
    <property type="match status" value="1"/>
</dbReference>
<keyword evidence="7 9" id="KW-0720">Serine protease</keyword>
<sequence length="587" mass="59439">MSISKKAPKRALLSLAATLATLAHAGGTDLQTVSAQNTTDRLIVKYKDGRTDVRAANSQGVAMRAAAERGLGMSELKTNGLGAKVFKLNKNASVADLRAMAAQMMAEDADIEYAEPDRRMFALMTPNDTDFSKLWGMGSGNGGIRATTAWDKATGAGVTVAVIDTGIRTHTDLTGQVVAGYDMINDTAVANDGNGRDSDPADPGDWIAAGECGTGSPASNSSWHGTHVAGTIAAKGNNSAGVIGVAFNAKIQPLRVLGKCGGYTSDIADAMIWASGGTVSGVPANATPSKVLNLSLGGSGACDTTSQNAINSARSRGATVVVAAGNDNMNVSNASPANCSGVIAVAAVGPTGGRASYSNYGTLIDVAAPGGEMSTGSANGIYSTLNAGTKAPGTENYAYYQGTSMATPHVAGVAALLYEKKPTITPDEVESTLKTTARAFPATCSGCGTGIINADAAVTAVMGGGTTPPPATTMNETESNNTTGTANLVSTSGITVNGSLSSTTDTDYFRVNLPAGKTLTSVLNGGTKDYDLYVYNSAGTQIGSSTNGAGSTDTVSVTNTGTTTIARYVRVKYYSGGTGTYTLKLTW</sequence>
<evidence type="ECO:0000256" key="2">
    <source>
        <dbReference type="ARBA" id="ARBA00011073"/>
    </source>
</evidence>
<dbReference type="SUPFAM" id="SSF89260">
    <property type="entry name" value="Collagen-binding domain"/>
    <property type="match status" value="1"/>
</dbReference>
<dbReference type="InterPro" id="IPR023828">
    <property type="entry name" value="Peptidase_S8_Ser-AS"/>
</dbReference>
<accession>A0A931IVV7</accession>
<evidence type="ECO:0000259" key="13">
    <source>
        <dbReference type="Pfam" id="PF00082"/>
    </source>
</evidence>
<comment type="caution">
    <text evidence="15">The sequence shown here is derived from an EMBL/GenBank/DDBJ whole genome shotgun (WGS) entry which is preliminary data.</text>
</comment>
<dbReference type="Proteomes" id="UP000620139">
    <property type="component" value="Unassembled WGS sequence"/>
</dbReference>
<protein>
    <submittedName>
        <fullName evidence="15">S8 family serine peptidase</fullName>
    </submittedName>
</protein>
<dbReference type="InterPro" id="IPR050131">
    <property type="entry name" value="Peptidase_S8_subtilisin-like"/>
</dbReference>
<evidence type="ECO:0000256" key="10">
    <source>
        <dbReference type="RuleBase" id="RU003355"/>
    </source>
</evidence>
<evidence type="ECO:0000256" key="1">
    <source>
        <dbReference type="ARBA" id="ARBA00004613"/>
    </source>
</evidence>
<name>A0A931IVV7_9BURK</name>
<evidence type="ECO:0000256" key="6">
    <source>
        <dbReference type="ARBA" id="ARBA00022801"/>
    </source>
</evidence>
<feature type="chain" id="PRO_5037825985" evidence="12">
    <location>
        <begin position="26"/>
        <end position="587"/>
    </location>
</feature>
<dbReference type="AlphaFoldDB" id="A0A931IVV7"/>
<evidence type="ECO:0000256" key="4">
    <source>
        <dbReference type="ARBA" id="ARBA00022670"/>
    </source>
</evidence>
<evidence type="ECO:0000256" key="9">
    <source>
        <dbReference type="PROSITE-ProRule" id="PRU01240"/>
    </source>
</evidence>
<dbReference type="Pfam" id="PF04151">
    <property type="entry name" value="PPC"/>
    <property type="match status" value="1"/>
</dbReference>
<organism evidence="15 16">
    <name type="scientific">Inhella gelatinilytica</name>
    <dbReference type="NCBI Taxonomy" id="2795030"/>
    <lineage>
        <taxon>Bacteria</taxon>
        <taxon>Pseudomonadati</taxon>
        <taxon>Pseudomonadota</taxon>
        <taxon>Betaproteobacteria</taxon>
        <taxon>Burkholderiales</taxon>
        <taxon>Sphaerotilaceae</taxon>
        <taxon>Inhella</taxon>
    </lineage>
</organism>
<dbReference type="RefSeq" id="WP_198100125.1">
    <property type="nucleotide sequence ID" value="NZ_JAEDAL010000002.1"/>
</dbReference>
<dbReference type="FunFam" id="3.40.50.200:FF:000022">
    <property type="entry name" value="Extracellular protease"/>
    <property type="match status" value="1"/>
</dbReference>
<dbReference type="PROSITE" id="PS00136">
    <property type="entry name" value="SUBTILASE_ASP"/>
    <property type="match status" value="1"/>
</dbReference>
<dbReference type="GO" id="GO:0005576">
    <property type="term" value="C:extracellular region"/>
    <property type="evidence" value="ECO:0007669"/>
    <property type="project" value="UniProtKB-SubCell"/>
</dbReference>
<reference evidence="15" key="1">
    <citation type="submission" date="2020-12" db="EMBL/GenBank/DDBJ databases">
        <title>The genome sequence of Inhella sp. 4Y17.</title>
        <authorList>
            <person name="Liu Y."/>
        </authorList>
    </citation>
    <scope>NUCLEOTIDE SEQUENCE</scope>
    <source>
        <strain evidence="15">4Y10</strain>
    </source>
</reference>
<evidence type="ECO:0000256" key="5">
    <source>
        <dbReference type="ARBA" id="ARBA00022729"/>
    </source>
</evidence>
<evidence type="ECO:0000256" key="11">
    <source>
        <dbReference type="SAM" id="MobiDB-lite"/>
    </source>
</evidence>
<feature type="signal peptide" evidence="12">
    <location>
        <begin position="1"/>
        <end position="25"/>
    </location>
</feature>
<dbReference type="PRINTS" id="PR00723">
    <property type="entry name" value="SUBTILISIN"/>
</dbReference>
<evidence type="ECO:0000256" key="8">
    <source>
        <dbReference type="ARBA" id="ARBA00023145"/>
    </source>
</evidence>
<feature type="active site" description="Charge relay system" evidence="9">
    <location>
        <position position="404"/>
    </location>
</feature>
<keyword evidence="6 9" id="KW-0378">Hydrolase</keyword>
<evidence type="ECO:0000259" key="14">
    <source>
        <dbReference type="Pfam" id="PF04151"/>
    </source>
</evidence>
<evidence type="ECO:0000313" key="16">
    <source>
        <dbReference type="Proteomes" id="UP000620139"/>
    </source>
</evidence>
<dbReference type="GO" id="GO:0006508">
    <property type="term" value="P:proteolysis"/>
    <property type="evidence" value="ECO:0007669"/>
    <property type="project" value="UniProtKB-KW"/>
</dbReference>
<dbReference type="PROSITE" id="PS00137">
    <property type="entry name" value="SUBTILASE_HIS"/>
    <property type="match status" value="1"/>
</dbReference>
<evidence type="ECO:0000256" key="12">
    <source>
        <dbReference type="SAM" id="SignalP"/>
    </source>
</evidence>
<dbReference type="Pfam" id="PF00082">
    <property type="entry name" value="Peptidase_S8"/>
    <property type="match status" value="1"/>
</dbReference>
<keyword evidence="5 12" id="KW-0732">Signal</keyword>
<feature type="active site" description="Charge relay system" evidence="9">
    <location>
        <position position="164"/>
    </location>
</feature>
<gene>
    <name evidence="15" type="ORF">I7X43_06600</name>
</gene>
<feature type="active site" description="Charge relay system" evidence="9">
    <location>
        <position position="224"/>
    </location>
</feature>
<proteinExistence type="inferred from homology"/>
<keyword evidence="4 9" id="KW-0645">Protease</keyword>
<dbReference type="InterPro" id="IPR023827">
    <property type="entry name" value="Peptidase_S8_Asp-AS"/>
</dbReference>
<dbReference type="PANTHER" id="PTHR43806:SF11">
    <property type="entry name" value="CEREVISIN-RELATED"/>
    <property type="match status" value="1"/>
</dbReference>
<dbReference type="InterPro" id="IPR036852">
    <property type="entry name" value="Peptidase_S8/S53_dom_sf"/>
</dbReference>
<dbReference type="Gene3D" id="2.60.120.380">
    <property type="match status" value="1"/>
</dbReference>
<dbReference type="PROSITE" id="PS51892">
    <property type="entry name" value="SUBTILASE"/>
    <property type="match status" value="1"/>
</dbReference>
<evidence type="ECO:0000256" key="7">
    <source>
        <dbReference type="ARBA" id="ARBA00022825"/>
    </source>
</evidence>
<dbReference type="EMBL" id="JAEDAL010000002">
    <property type="protein sequence ID" value="MBH9552521.1"/>
    <property type="molecule type" value="Genomic_DNA"/>
</dbReference>
<dbReference type="InterPro" id="IPR000209">
    <property type="entry name" value="Peptidase_S8/S53_dom"/>
</dbReference>
<dbReference type="InterPro" id="IPR022398">
    <property type="entry name" value="Peptidase_S8_His-AS"/>
</dbReference>
<keyword evidence="3" id="KW-0964">Secreted</keyword>
<dbReference type="InterPro" id="IPR034176">
    <property type="entry name" value="Peptidases_S8_13"/>
</dbReference>
<dbReference type="CDD" id="cd07496">
    <property type="entry name" value="Peptidases_S8_13"/>
    <property type="match status" value="1"/>
</dbReference>
<dbReference type="Gene3D" id="3.40.50.200">
    <property type="entry name" value="Peptidase S8/S53 domain"/>
    <property type="match status" value="1"/>
</dbReference>
<dbReference type="SUPFAM" id="SSF52743">
    <property type="entry name" value="Subtilisin-like"/>
    <property type="match status" value="1"/>
</dbReference>
<dbReference type="InterPro" id="IPR007280">
    <property type="entry name" value="Peptidase_C_arc/bac"/>
</dbReference>
<dbReference type="PANTHER" id="PTHR43806">
    <property type="entry name" value="PEPTIDASE S8"/>
    <property type="match status" value="1"/>
</dbReference>
<comment type="subcellular location">
    <subcellularLocation>
        <location evidence="1">Secreted</location>
    </subcellularLocation>
</comment>
<keyword evidence="8" id="KW-0865">Zymogen</keyword>
<comment type="similarity">
    <text evidence="2 9 10">Belongs to the peptidase S8 family.</text>
</comment>
<feature type="domain" description="Peptidase C-terminal archaeal/bacterial" evidence="14">
    <location>
        <begin position="505"/>
        <end position="571"/>
    </location>
</feature>
<evidence type="ECO:0000256" key="3">
    <source>
        <dbReference type="ARBA" id="ARBA00022525"/>
    </source>
</evidence>
<feature type="region of interest" description="Disordered" evidence="11">
    <location>
        <begin position="189"/>
        <end position="223"/>
    </location>
</feature>
<dbReference type="InterPro" id="IPR015500">
    <property type="entry name" value="Peptidase_S8_subtilisin-rel"/>
</dbReference>